<evidence type="ECO:0000313" key="2">
    <source>
        <dbReference type="Proteomes" id="UP000051036"/>
    </source>
</evidence>
<dbReference type="STRING" id="1423763.FC46_GL001428"/>
<name>A0A0R1UCG3_9LACO</name>
<reference evidence="1 2" key="1">
    <citation type="journal article" date="2015" name="Genome Announc.">
        <title>Expanding the biotechnology potential of lactobacilli through comparative genomics of 213 strains and associated genera.</title>
        <authorList>
            <person name="Sun Z."/>
            <person name="Harris H.M."/>
            <person name="McCann A."/>
            <person name="Guo C."/>
            <person name="Argimon S."/>
            <person name="Zhang W."/>
            <person name="Yang X."/>
            <person name="Jeffery I.B."/>
            <person name="Cooney J.C."/>
            <person name="Kagawa T.F."/>
            <person name="Liu W."/>
            <person name="Song Y."/>
            <person name="Salvetti E."/>
            <person name="Wrobel A."/>
            <person name="Rasinkangas P."/>
            <person name="Parkhill J."/>
            <person name="Rea M.C."/>
            <person name="O'Sullivan O."/>
            <person name="Ritari J."/>
            <person name="Douillard F.P."/>
            <person name="Paul Ross R."/>
            <person name="Yang R."/>
            <person name="Briner A.E."/>
            <person name="Felis G.E."/>
            <person name="de Vos W.M."/>
            <person name="Barrangou R."/>
            <person name="Klaenhammer T.R."/>
            <person name="Caufield P.W."/>
            <person name="Cui Y."/>
            <person name="Zhang H."/>
            <person name="O'Toole P.W."/>
        </authorList>
    </citation>
    <scope>NUCLEOTIDE SEQUENCE [LARGE SCALE GENOMIC DNA]</scope>
    <source>
        <strain evidence="1 2">DSM 16043</strain>
    </source>
</reference>
<proteinExistence type="predicted"/>
<dbReference type="AlphaFoldDB" id="A0A0R1UCG3"/>
<dbReference type="EMBL" id="AZFM01000044">
    <property type="protein sequence ID" value="KRL88675.1"/>
    <property type="molecule type" value="Genomic_DNA"/>
</dbReference>
<dbReference type="PATRIC" id="fig|1423763.3.peg.1450"/>
<evidence type="ECO:0000313" key="1">
    <source>
        <dbReference type="EMBL" id="KRL88675.1"/>
    </source>
</evidence>
<organism evidence="1 2">
    <name type="scientific">Lactobacillus kalixensis DSM 16043</name>
    <dbReference type="NCBI Taxonomy" id="1423763"/>
    <lineage>
        <taxon>Bacteria</taxon>
        <taxon>Bacillati</taxon>
        <taxon>Bacillota</taxon>
        <taxon>Bacilli</taxon>
        <taxon>Lactobacillales</taxon>
        <taxon>Lactobacillaceae</taxon>
        <taxon>Lactobacillus</taxon>
    </lineage>
</organism>
<comment type="caution">
    <text evidence="1">The sequence shown here is derived from an EMBL/GenBank/DDBJ whole genome shotgun (WGS) entry which is preliminary data.</text>
</comment>
<sequence>MSYHGEYYIDGELIDNDLYGTAEVVKETATNADLERLQHDIETLDLKWDRVEKMSFNPFELLSERETNDNIN</sequence>
<accession>A0A0R1UCG3</accession>
<dbReference type="Proteomes" id="UP000051036">
    <property type="component" value="Unassembled WGS sequence"/>
</dbReference>
<gene>
    <name evidence="1" type="ORF">FC46_GL001428</name>
</gene>
<keyword evidence="2" id="KW-1185">Reference proteome</keyword>
<protein>
    <submittedName>
        <fullName evidence="1">Uncharacterized protein</fullName>
    </submittedName>
</protein>